<dbReference type="PANTHER" id="PTHR40040">
    <property type="entry name" value="SMALL HYDROPHOBIC PROTEIN-RELATED"/>
    <property type="match status" value="1"/>
</dbReference>
<dbReference type="AlphaFoldDB" id="A0A1Z2L5M5"/>
<evidence type="ECO:0008006" key="5">
    <source>
        <dbReference type="Google" id="ProtNLM"/>
    </source>
</evidence>
<feature type="region of interest" description="Disordered" evidence="1">
    <location>
        <begin position="1"/>
        <end position="53"/>
    </location>
</feature>
<feature type="transmembrane region" description="Helical" evidence="2">
    <location>
        <begin position="99"/>
        <end position="119"/>
    </location>
</feature>
<dbReference type="Proteomes" id="UP000195755">
    <property type="component" value="Chromosome"/>
</dbReference>
<organism evidence="3 4">
    <name type="scientific">Streptomyces albireticuli</name>
    <dbReference type="NCBI Taxonomy" id="1940"/>
    <lineage>
        <taxon>Bacteria</taxon>
        <taxon>Bacillati</taxon>
        <taxon>Actinomycetota</taxon>
        <taxon>Actinomycetes</taxon>
        <taxon>Kitasatosporales</taxon>
        <taxon>Streptomycetaceae</taxon>
        <taxon>Streptomyces</taxon>
    </lineage>
</organism>
<evidence type="ECO:0000256" key="1">
    <source>
        <dbReference type="SAM" id="MobiDB-lite"/>
    </source>
</evidence>
<evidence type="ECO:0000313" key="4">
    <source>
        <dbReference type="Proteomes" id="UP000195755"/>
    </source>
</evidence>
<dbReference type="OrthoDB" id="4288664at2"/>
<dbReference type="RefSeq" id="WP_087927684.1">
    <property type="nucleotide sequence ID" value="NZ_CP021744.1"/>
</dbReference>
<feature type="transmembrane region" description="Helical" evidence="2">
    <location>
        <begin position="59"/>
        <end position="87"/>
    </location>
</feature>
<gene>
    <name evidence="3" type="ORF">SMD11_3981</name>
</gene>
<sequence length="129" mass="13246">MTTRTTTRAAAPERTTTAGPAPEPAAPERTTPERTTSGGISPAPGAGHRPHRSDADSMAVWSFVLGLVGLLIFNLVLGPAALALATLALRRNTTRRGRAALGLTLGAADLIVLAALTATDHTLSWSLAT</sequence>
<evidence type="ECO:0000313" key="3">
    <source>
        <dbReference type="EMBL" id="ARZ69595.1"/>
    </source>
</evidence>
<keyword evidence="2" id="KW-1133">Transmembrane helix</keyword>
<name>A0A1Z2L5M5_9ACTN</name>
<protein>
    <recommendedName>
        <fullName evidence="5">DUF4190 domain-containing protein</fullName>
    </recommendedName>
</protein>
<proteinExistence type="predicted"/>
<dbReference type="InterPro" id="IPR055338">
    <property type="entry name" value="YqfX-like"/>
</dbReference>
<dbReference type="EMBL" id="CP021744">
    <property type="protein sequence ID" value="ARZ69595.1"/>
    <property type="molecule type" value="Genomic_DNA"/>
</dbReference>
<feature type="compositionally biased region" description="Low complexity" evidence="1">
    <location>
        <begin position="1"/>
        <end position="20"/>
    </location>
</feature>
<reference evidence="3 4" key="1">
    <citation type="submission" date="2017-06" db="EMBL/GenBank/DDBJ databases">
        <title>Streptomyces albireticuli Genome sequencing and assembly.</title>
        <authorList>
            <person name="Wang Y."/>
            <person name="Du B."/>
            <person name="Ding Y."/>
            <person name="Liu H."/>
            <person name="Hou Q."/>
            <person name="Liu K."/>
            <person name="Yao L."/>
            <person name="Wang C."/>
        </authorList>
    </citation>
    <scope>NUCLEOTIDE SEQUENCE [LARGE SCALE GENOMIC DNA]</scope>
    <source>
        <strain evidence="3 4">MDJK11</strain>
    </source>
</reference>
<feature type="compositionally biased region" description="Low complexity" evidence="1">
    <location>
        <begin position="27"/>
        <end position="36"/>
    </location>
</feature>
<accession>A0A1Z2L5M5</accession>
<evidence type="ECO:0000256" key="2">
    <source>
        <dbReference type="SAM" id="Phobius"/>
    </source>
</evidence>
<dbReference type="PANTHER" id="PTHR40040:SF1">
    <property type="entry name" value="MEMBRANE PROTEIN"/>
    <property type="match status" value="1"/>
</dbReference>
<keyword evidence="2" id="KW-0812">Transmembrane</keyword>
<dbReference type="KEGG" id="salj:SMD11_3981"/>
<keyword evidence="2" id="KW-0472">Membrane</keyword>